<dbReference type="GO" id="GO:0046872">
    <property type="term" value="F:metal ion binding"/>
    <property type="evidence" value="ECO:0007669"/>
    <property type="project" value="UniProtKB-KW"/>
</dbReference>
<feature type="binding site" evidence="2">
    <location>
        <position position="212"/>
    </location>
    <ligand>
        <name>Co(2+)</name>
        <dbReference type="ChEBI" id="CHEBI:48828"/>
    </ligand>
</feature>
<accession>A0A239BFK5</accession>
<evidence type="ECO:0000313" key="4">
    <source>
        <dbReference type="EMBL" id="SNS06825.1"/>
    </source>
</evidence>
<keyword evidence="2" id="KW-0479">Metal-binding</keyword>
<dbReference type="OrthoDB" id="9770331at2"/>
<feature type="active site" description="Proton acceptor" evidence="1">
    <location>
        <position position="182"/>
    </location>
</feature>
<organism evidence="4 5">
    <name type="scientific">Humidesulfovibrio mexicanus</name>
    <dbReference type="NCBI Taxonomy" id="147047"/>
    <lineage>
        <taxon>Bacteria</taxon>
        <taxon>Pseudomonadati</taxon>
        <taxon>Thermodesulfobacteriota</taxon>
        <taxon>Desulfovibrionia</taxon>
        <taxon>Desulfovibrionales</taxon>
        <taxon>Desulfovibrionaceae</taxon>
        <taxon>Humidesulfovibrio</taxon>
    </lineage>
</organism>
<evidence type="ECO:0000256" key="2">
    <source>
        <dbReference type="PIRSR" id="PIRSR033579-3"/>
    </source>
</evidence>
<reference evidence="4 5" key="1">
    <citation type="submission" date="2017-06" db="EMBL/GenBank/DDBJ databases">
        <authorList>
            <person name="Kim H.J."/>
            <person name="Triplett B.A."/>
        </authorList>
    </citation>
    <scope>NUCLEOTIDE SEQUENCE [LARGE SCALE GENOMIC DNA]</scope>
    <source>
        <strain evidence="4 5">DSM 13116</strain>
    </source>
</reference>
<sequence>MRSRAVRFHWSLFAAALLCLCLSAPAFAGEHGKAPEAKRGILLVAFGTSVPEAAASIDELTRQAKAAFPGVPVRLAYSSKIIRDKIAGEGVQKRSPAQALADMAAEGFTEVAVQSLHSIPGREFTDISATAKAFEGMPKSMGTISVGRPLLSTPEDIALAAQAVLKSLPKRGRGEAVVLMGHGTEHPANAAYSALQLELWKKDPGVFVATVESSPSLEDIIPALKRMGARTVHLLPLMSVAGDHAHNDMAGSEEDSWVSILKAKGFAPKAELTGLGSRPAVARLWIEHLKDAVKELDH</sequence>
<evidence type="ECO:0000256" key="1">
    <source>
        <dbReference type="PIRSR" id="PIRSR033579-1"/>
    </source>
</evidence>
<dbReference type="InterPro" id="IPR010388">
    <property type="entry name" value="Anaerobic_Co-chelatase"/>
</dbReference>
<dbReference type="CDD" id="cd03412">
    <property type="entry name" value="CbiK_N"/>
    <property type="match status" value="1"/>
</dbReference>
<dbReference type="GO" id="GO:0019251">
    <property type="term" value="P:anaerobic cobalamin biosynthetic process"/>
    <property type="evidence" value="ECO:0007669"/>
    <property type="project" value="InterPro"/>
</dbReference>
<dbReference type="EMBL" id="FZOC01000005">
    <property type="protein sequence ID" value="SNS06825.1"/>
    <property type="molecule type" value="Genomic_DNA"/>
</dbReference>
<name>A0A239BFK5_9BACT</name>
<evidence type="ECO:0000256" key="3">
    <source>
        <dbReference type="SAM" id="SignalP"/>
    </source>
</evidence>
<dbReference type="SUPFAM" id="SSF53800">
    <property type="entry name" value="Chelatase"/>
    <property type="match status" value="1"/>
</dbReference>
<protein>
    <submittedName>
        <fullName evidence="4">Sirohydrochlorin cobaltochelatase</fullName>
    </submittedName>
</protein>
<keyword evidence="3" id="KW-0732">Signal</keyword>
<dbReference type="Gene3D" id="3.40.50.1400">
    <property type="match status" value="2"/>
</dbReference>
<feature type="signal peptide" evidence="3">
    <location>
        <begin position="1"/>
        <end position="28"/>
    </location>
</feature>
<dbReference type="Pfam" id="PF06180">
    <property type="entry name" value="CbiK"/>
    <property type="match status" value="1"/>
</dbReference>
<feature type="binding site" evidence="2">
    <location>
        <position position="182"/>
    </location>
    <ligand>
        <name>Co(2+)</name>
        <dbReference type="ChEBI" id="CHEBI:48828"/>
    </ligand>
</feature>
<proteinExistence type="predicted"/>
<dbReference type="PIRSF" id="PIRSF033579">
    <property type="entry name" value="Anaer_Co_chel"/>
    <property type="match status" value="1"/>
</dbReference>
<dbReference type="RefSeq" id="WP_089274760.1">
    <property type="nucleotide sequence ID" value="NZ_FZOC01000005.1"/>
</dbReference>
<feature type="chain" id="PRO_5012037243" evidence="3">
    <location>
        <begin position="29"/>
        <end position="298"/>
    </location>
</feature>
<dbReference type="Proteomes" id="UP000198324">
    <property type="component" value="Unassembled WGS sequence"/>
</dbReference>
<gene>
    <name evidence="4" type="ORF">SAMN04488503_2550</name>
</gene>
<keyword evidence="5" id="KW-1185">Reference proteome</keyword>
<feature type="binding site" evidence="2">
    <location>
        <position position="244"/>
    </location>
    <ligand>
        <name>Co(2+)</name>
        <dbReference type="ChEBI" id="CHEBI:48828"/>
    </ligand>
</feature>
<dbReference type="GO" id="GO:0016852">
    <property type="term" value="F:sirohydrochlorin cobaltochelatase activity"/>
    <property type="evidence" value="ECO:0007669"/>
    <property type="project" value="InterPro"/>
</dbReference>
<dbReference type="AlphaFoldDB" id="A0A239BFK5"/>
<dbReference type="CDD" id="cd03413">
    <property type="entry name" value="CbiK_C"/>
    <property type="match status" value="1"/>
</dbReference>
<keyword evidence="2" id="KW-0170">Cobalt</keyword>
<evidence type="ECO:0000313" key="5">
    <source>
        <dbReference type="Proteomes" id="UP000198324"/>
    </source>
</evidence>